<reference evidence="1 2" key="1">
    <citation type="submission" date="2016-12" db="EMBL/GenBank/DDBJ databases">
        <title>The draft genome sequence of Actinophytocola xinjiangensis.</title>
        <authorList>
            <person name="Wang W."/>
            <person name="Yuan L."/>
        </authorList>
    </citation>
    <scope>NUCLEOTIDE SEQUENCE [LARGE SCALE GENOMIC DNA]</scope>
    <source>
        <strain evidence="1 2">CGMCC 4.4663</strain>
    </source>
</reference>
<gene>
    <name evidence="1" type="ORF">BLA60_39295</name>
</gene>
<evidence type="ECO:0000313" key="2">
    <source>
        <dbReference type="Proteomes" id="UP000185696"/>
    </source>
</evidence>
<protein>
    <submittedName>
        <fullName evidence="1">Uncharacterized protein</fullName>
    </submittedName>
</protein>
<dbReference type="AlphaFoldDB" id="A0A7Z1AV13"/>
<accession>A0A7Z1AV13</accession>
<organism evidence="1 2">
    <name type="scientific">Actinophytocola xinjiangensis</name>
    <dbReference type="NCBI Taxonomy" id="485602"/>
    <lineage>
        <taxon>Bacteria</taxon>
        <taxon>Bacillati</taxon>
        <taxon>Actinomycetota</taxon>
        <taxon>Actinomycetes</taxon>
        <taxon>Pseudonocardiales</taxon>
        <taxon>Pseudonocardiaceae</taxon>
    </lineage>
</organism>
<dbReference type="EMBL" id="MSIF01000038">
    <property type="protein sequence ID" value="OLF04803.1"/>
    <property type="molecule type" value="Genomic_DNA"/>
</dbReference>
<name>A0A7Z1AV13_9PSEU</name>
<sequence>MTEPGRFRDRRERKYGYDFVDEVLVVCPHCDGCAVVAPCPERSSVRRRLRCAACGYAKDKTVNSVVVGGPVDPWFRRPVWLRATCRGHVLWAYNGRHLDLLKSYVAARLRERGRMEPGAPQSLVERLPTWLKTAKNRDEILRTIRRLRCAIPSSPPPPT</sequence>
<proteinExistence type="predicted"/>
<comment type="caution">
    <text evidence="1">The sequence shown here is derived from an EMBL/GenBank/DDBJ whole genome shotgun (WGS) entry which is preliminary data.</text>
</comment>
<dbReference type="Proteomes" id="UP000185696">
    <property type="component" value="Unassembled WGS sequence"/>
</dbReference>
<evidence type="ECO:0000313" key="1">
    <source>
        <dbReference type="EMBL" id="OLF04803.1"/>
    </source>
</evidence>
<keyword evidence="2" id="KW-1185">Reference proteome</keyword>